<accession>A0A2G8LQV6</accession>
<keyword evidence="2" id="KW-1185">Reference proteome</keyword>
<dbReference type="AlphaFoldDB" id="A0A2G8LQV6"/>
<comment type="caution">
    <text evidence="1">The sequence shown here is derived from an EMBL/GenBank/DDBJ whole genome shotgun (WGS) entry which is preliminary data.</text>
</comment>
<sequence>MDHRVTHFTFEGEVLPILLEGSAVHRPMQDFLNHVVMIIGTEILGYAEMCITTPKLYSPTETAHALMRVSGCLDENCKTSGSRPSDAPSINLAMWMSNPVVLEGWNTAGTDGISQQGNHALYGRFGWYVSSDIVTSMWEGSSVVGDHWRSLQNSHYVSELSISGSVLRENTEDWLLYCNRPECTKGVFYPPWCSNETSIIGGSVNPDCAYLLADYSELFCLQV</sequence>
<evidence type="ECO:0000313" key="2">
    <source>
        <dbReference type="Proteomes" id="UP000230750"/>
    </source>
</evidence>
<proteinExistence type="predicted"/>
<reference evidence="1 2" key="1">
    <citation type="journal article" date="2017" name="PLoS Biol.">
        <title>The sea cucumber genome provides insights into morphological evolution and visceral regeneration.</title>
        <authorList>
            <person name="Zhang X."/>
            <person name="Sun L."/>
            <person name="Yuan J."/>
            <person name="Sun Y."/>
            <person name="Gao Y."/>
            <person name="Zhang L."/>
            <person name="Li S."/>
            <person name="Dai H."/>
            <person name="Hamel J.F."/>
            <person name="Liu C."/>
            <person name="Yu Y."/>
            <person name="Liu S."/>
            <person name="Lin W."/>
            <person name="Guo K."/>
            <person name="Jin S."/>
            <person name="Xu P."/>
            <person name="Storey K.B."/>
            <person name="Huan P."/>
            <person name="Zhang T."/>
            <person name="Zhou Y."/>
            <person name="Zhang J."/>
            <person name="Lin C."/>
            <person name="Li X."/>
            <person name="Xing L."/>
            <person name="Huo D."/>
            <person name="Sun M."/>
            <person name="Wang L."/>
            <person name="Mercier A."/>
            <person name="Li F."/>
            <person name="Yang H."/>
            <person name="Xiang J."/>
        </authorList>
    </citation>
    <scope>NUCLEOTIDE SEQUENCE [LARGE SCALE GENOMIC DNA]</scope>
    <source>
        <strain evidence="1">Shaxun</strain>
        <tissue evidence="1">Muscle</tissue>
    </source>
</reference>
<dbReference type="STRING" id="307972.A0A2G8LQV6"/>
<dbReference type="OrthoDB" id="73209at2759"/>
<evidence type="ECO:0000313" key="1">
    <source>
        <dbReference type="EMBL" id="PIK62647.1"/>
    </source>
</evidence>
<gene>
    <name evidence="1" type="ORF">BSL78_00439</name>
</gene>
<dbReference type="EMBL" id="MRZV01000008">
    <property type="protein sequence ID" value="PIK62647.1"/>
    <property type="molecule type" value="Genomic_DNA"/>
</dbReference>
<protein>
    <submittedName>
        <fullName evidence="1">Uncharacterized protein</fullName>
    </submittedName>
</protein>
<organism evidence="1 2">
    <name type="scientific">Stichopus japonicus</name>
    <name type="common">Sea cucumber</name>
    <dbReference type="NCBI Taxonomy" id="307972"/>
    <lineage>
        <taxon>Eukaryota</taxon>
        <taxon>Metazoa</taxon>
        <taxon>Echinodermata</taxon>
        <taxon>Eleutherozoa</taxon>
        <taxon>Echinozoa</taxon>
        <taxon>Holothuroidea</taxon>
        <taxon>Aspidochirotacea</taxon>
        <taxon>Aspidochirotida</taxon>
        <taxon>Stichopodidae</taxon>
        <taxon>Apostichopus</taxon>
    </lineage>
</organism>
<name>A0A2G8LQV6_STIJA</name>
<dbReference type="Proteomes" id="UP000230750">
    <property type="component" value="Unassembled WGS sequence"/>
</dbReference>